<dbReference type="AlphaFoldDB" id="A0A7Y4M1P5"/>
<protein>
    <recommendedName>
        <fullName evidence="2">Tetratricopeptide repeat protein 38</fullName>
    </recommendedName>
</protein>
<dbReference type="Proteomes" id="UP000528734">
    <property type="component" value="Unassembled WGS sequence"/>
</dbReference>
<keyword evidence="7" id="KW-1185">Reference proteome</keyword>
<dbReference type="CDD" id="cd05804">
    <property type="entry name" value="StaR_like"/>
    <property type="match status" value="1"/>
</dbReference>
<evidence type="ECO:0000256" key="2">
    <source>
        <dbReference type="ARBA" id="ARBA00019992"/>
    </source>
</evidence>
<evidence type="ECO:0000256" key="4">
    <source>
        <dbReference type="ARBA" id="ARBA00022803"/>
    </source>
</evidence>
<proteinExistence type="inferred from homology"/>
<dbReference type="SUPFAM" id="SSF48452">
    <property type="entry name" value="TPR-like"/>
    <property type="match status" value="1"/>
</dbReference>
<comment type="similarity">
    <text evidence="1">Belongs to the TTC38 family.</text>
</comment>
<accession>A0A7Y4M1P5</accession>
<sequence length="436" mass="47527">MNRDRYGLPLTTTSDRAAAYYREGVDCMLSAWHGAEDAFDKAIAEDPTFALAHVGRARLHQLNMEGGNARALAAQARELAAGATSREKGHVEVIAAAIEGKPKLAVSGAEAHLEEYPRDAQVLSMLLGAFGLYAFSGRADHDAAKLAICERHASHYGEDWWFLGYLGWSHTEAGNLSIGRRLSERAMELRSANANTAHGLSHAMFEQGDMAAGRQFLSQWMPAHDRKSFLHGHLAWHVALTLLDAGDLDGALAIYEQHIKPAGRPYPPLNIFTDGASLLWRLALAGQTGLEAHWRDVAAYGEKYFPQAGAHFADLHFALAAAITGNNALEARLAQLEARAADGKLLPGQAAIDLCRGIRAFAQGDNAKAIRLLEPALAELTRIGGSHAQRELWEDTLIVAYMRAGHGDRAARRISARLDRRPSARDEAWSRQAQRS</sequence>
<dbReference type="EMBL" id="JAAVLW010000003">
    <property type="protein sequence ID" value="NOJ46967.1"/>
    <property type="molecule type" value="Genomic_DNA"/>
</dbReference>
<gene>
    <name evidence="6" type="ORF">HCN50_12035</name>
</gene>
<keyword evidence="5" id="KW-0175">Coiled coil</keyword>
<reference evidence="6 7" key="1">
    <citation type="submission" date="2020-03" db="EMBL/GenBank/DDBJ databases">
        <title>Bradyrhizobium diversity isolated from nodules of Muelleranthus trifoliolatus.</title>
        <authorList>
            <person name="Klepa M."/>
            <person name="Helene L."/>
            <person name="Hungria M."/>
        </authorList>
    </citation>
    <scope>NUCLEOTIDE SEQUENCE [LARGE SCALE GENOMIC DNA]</scope>
    <source>
        <strain evidence="6 7">WSM 1744</strain>
    </source>
</reference>
<feature type="coiled-coil region" evidence="5">
    <location>
        <begin position="319"/>
        <end position="346"/>
    </location>
</feature>
<organism evidence="6 7">
    <name type="scientific">Bradyrhizobium archetypum</name>
    <dbReference type="NCBI Taxonomy" id="2721160"/>
    <lineage>
        <taxon>Bacteria</taxon>
        <taxon>Pseudomonadati</taxon>
        <taxon>Pseudomonadota</taxon>
        <taxon>Alphaproteobacteria</taxon>
        <taxon>Hyphomicrobiales</taxon>
        <taxon>Nitrobacteraceae</taxon>
        <taxon>Bradyrhizobium</taxon>
    </lineage>
</organism>
<keyword evidence="4" id="KW-0802">TPR repeat</keyword>
<dbReference type="PANTHER" id="PTHR16263">
    <property type="entry name" value="TETRATRICOPEPTIDE REPEAT PROTEIN 38"/>
    <property type="match status" value="1"/>
</dbReference>
<dbReference type="Gene3D" id="1.25.40.10">
    <property type="entry name" value="Tetratricopeptide repeat domain"/>
    <property type="match status" value="1"/>
</dbReference>
<keyword evidence="3" id="KW-0677">Repeat</keyword>
<evidence type="ECO:0000313" key="6">
    <source>
        <dbReference type="EMBL" id="NOJ46967.1"/>
    </source>
</evidence>
<name>A0A7Y4M1P5_9BRAD</name>
<dbReference type="InterPro" id="IPR033891">
    <property type="entry name" value="TTC38"/>
</dbReference>
<dbReference type="PANTHER" id="PTHR16263:SF4">
    <property type="entry name" value="TETRATRICOPEPTIDE REPEAT PROTEIN 38"/>
    <property type="match status" value="1"/>
</dbReference>
<dbReference type="RefSeq" id="WP_235976896.1">
    <property type="nucleotide sequence ID" value="NZ_JAAVLW010000003.1"/>
</dbReference>
<evidence type="ECO:0000313" key="7">
    <source>
        <dbReference type="Proteomes" id="UP000528734"/>
    </source>
</evidence>
<evidence type="ECO:0000256" key="5">
    <source>
        <dbReference type="SAM" id="Coils"/>
    </source>
</evidence>
<evidence type="ECO:0000256" key="1">
    <source>
        <dbReference type="ARBA" id="ARBA00005857"/>
    </source>
</evidence>
<evidence type="ECO:0000256" key="3">
    <source>
        <dbReference type="ARBA" id="ARBA00022737"/>
    </source>
</evidence>
<comment type="caution">
    <text evidence="6">The sequence shown here is derived from an EMBL/GenBank/DDBJ whole genome shotgun (WGS) entry which is preliminary data.</text>
</comment>
<dbReference type="InterPro" id="IPR011990">
    <property type="entry name" value="TPR-like_helical_dom_sf"/>
</dbReference>